<dbReference type="PANTHER" id="PTHR44858:SF1">
    <property type="entry name" value="UDP-N-ACETYLGLUCOSAMINE--PEPTIDE N-ACETYLGLUCOSAMINYLTRANSFERASE SPINDLY-RELATED"/>
    <property type="match status" value="1"/>
</dbReference>
<reference evidence="8" key="2">
    <citation type="submission" date="2021-08" db="EMBL/GenBank/DDBJ databases">
        <authorList>
            <person name="Tani A."/>
            <person name="Ola A."/>
            <person name="Ogura Y."/>
            <person name="Katsura K."/>
            <person name="Hayashi T."/>
        </authorList>
    </citation>
    <scope>NUCLEOTIDE SEQUENCE</scope>
    <source>
        <strain evidence="8">KCTC 52305</strain>
    </source>
</reference>
<keyword evidence="1" id="KW-0677">Repeat</keyword>
<dbReference type="SUPFAM" id="SSF48452">
    <property type="entry name" value="TPR-like"/>
    <property type="match status" value="1"/>
</dbReference>
<dbReference type="Gene3D" id="1.10.10.10">
    <property type="entry name" value="Winged helix-like DNA-binding domain superfamily/Winged helix DNA-binding domain"/>
    <property type="match status" value="1"/>
</dbReference>
<dbReference type="PANTHER" id="PTHR44858">
    <property type="entry name" value="TETRATRICOPEPTIDE REPEAT PROTEIN 6"/>
    <property type="match status" value="1"/>
</dbReference>
<feature type="DNA-binding region" description="OmpR/PhoB-type" evidence="5">
    <location>
        <begin position="1"/>
        <end position="98"/>
    </location>
</feature>
<keyword evidence="3 5" id="KW-0238">DNA-binding</keyword>
<feature type="region of interest" description="Disordered" evidence="6">
    <location>
        <begin position="105"/>
        <end position="125"/>
    </location>
</feature>
<dbReference type="InterPro" id="IPR036388">
    <property type="entry name" value="WH-like_DNA-bd_sf"/>
</dbReference>
<dbReference type="Gene3D" id="1.25.40.10">
    <property type="entry name" value="Tetratricopeptide repeat domain"/>
    <property type="match status" value="1"/>
</dbReference>
<proteinExistence type="predicted"/>
<dbReference type="RefSeq" id="WP_162501351.1">
    <property type="nucleotide sequence ID" value="NZ_BPQH01000006.1"/>
</dbReference>
<dbReference type="Gene3D" id="3.40.50.10610">
    <property type="entry name" value="ABC-type transport auxiliary lipoprotein component"/>
    <property type="match status" value="1"/>
</dbReference>
<dbReference type="InterPro" id="IPR011990">
    <property type="entry name" value="TPR-like_helical_dom_sf"/>
</dbReference>
<dbReference type="InterPro" id="IPR016032">
    <property type="entry name" value="Sig_transdc_resp-reg_C-effctor"/>
</dbReference>
<evidence type="ECO:0000256" key="1">
    <source>
        <dbReference type="ARBA" id="ARBA00022737"/>
    </source>
</evidence>
<keyword evidence="9" id="KW-1185">Reference proteome</keyword>
<evidence type="ECO:0000256" key="6">
    <source>
        <dbReference type="SAM" id="MobiDB-lite"/>
    </source>
</evidence>
<dbReference type="SUPFAM" id="SSF46894">
    <property type="entry name" value="C-terminal effector domain of the bipartite response regulators"/>
    <property type="match status" value="1"/>
</dbReference>
<dbReference type="Proteomes" id="UP001055167">
    <property type="component" value="Unassembled WGS sequence"/>
</dbReference>
<name>A0ABQ4QWK5_9HYPH</name>
<evidence type="ECO:0000256" key="4">
    <source>
        <dbReference type="PROSITE-ProRule" id="PRU00339"/>
    </source>
</evidence>
<dbReference type="EMBL" id="BPQH01000006">
    <property type="protein sequence ID" value="GJD49436.1"/>
    <property type="molecule type" value="Genomic_DNA"/>
</dbReference>
<dbReference type="CDD" id="cd00383">
    <property type="entry name" value="trans_reg_C"/>
    <property type="match status" value="1"/>
</dbReference>
<keyword evidence="2 4" id="KW-0802">TPR repeat</keyword>
<gene>
    <name evidence="8" type="primary">hilA_1</name>
    <name evidence="8" type="ORF">OPKNFCMD_2166</name>
</gene>
<evidence type="ECO:0000259" key="7">
    <source>
        <dbReference type="PROSITE" id="PS51755"/>
    </source>
</evidence>
<dbReference type="InterPro" id="IPR019734">
    <property type="entry name" value="TPR_rpt"/>
</dbReference>
<protein>
    <submittedName>
        <fullName evidence="8">Transcriptional regulator HilA</fullName>
    </submittedName>
</protein>
<reference evidence="8" key="1">
    <citation type="journal article" date="2021" name="Front. Microbiol.">
        <title>Comprehensive Comparative Genomics and Phenotyping of Methylobacterium Species.</title>
        <authorList>
            <person name="Alessa O."/>
            <person name="Ogura Y."/>
            <person name="Fujitani Y."/>
            <person name="Takami H."/>
            <person name="Hayashi T."/>
            <person name="Sahin N."/>
            <person name="Tani A."/>
        </authorList>
    </citation>
    <scope>NUCLEOTIDE SEQUENCE</scope>
    <source>
        <strain evidence="8">KCTC 52305</strain>
    </source>
</reference>
<dbReference type="PROSITE" id="PS51755">
    <property type="entry name" value="OMPR_PHOB"/>
    <property type="match status" value="1"/>
</dbReference>
<dbReference type="PROSITE" id="PS50005">
    <property type="entry name" value="TPR"/>
    <property type="match status" value="1"/>
</dbReference>
<sequence length="527" mass="57397">MPYQFGGHVLDPDRRELRRGSEVIHVGPQVFDLLTHLVRHRERVVSKDDLLEAVWGGRIVSESTLTSHINAVRRALGDSGEEQRLVRTIARKGFRFVAEVTQTPARRDLGAPQPAPEGAGRDGAPALALPDRPSVAVLPFRNMSGDPEQDYFADGVVEDIITALSRLRWLFVIARDSSFTYRGRAVDARRVGRELGVGYVLEGSVRKAANRVRITGQLVDATTGAHVWAERFEGTLDDIFALQDQVAASVVGAMAPQLERAEIGRAQRTPTPDLNAYDCYLRGIARVQQGSREALDEAVAFFDRAMALDPEFASAYAMAAWCCFWRRVNHWGSGGAREAAEGARLARRAVELGRDDAVALARSGHALAHLAGDIDGGIALLDRALVLSPNLAAAWFLGGFLRAWNGESERAIAHFARAMRLSPLDPEAYRMEAGLALAHLFAGRFDAASSWAEQASRNLPSFAMAAGLVAASHGLAGRPEPARRAMRDLRRLAPALRIAKIGQWLPIRRADDLALLAEGLRSAGLPE</sequence>
<comment type="caution">
    <text evidence="8">The sequence shown here is derived from an EMBL/GenBank/DDBJ whole genome shotgun (WGS) entry which is preliminary data.</text>
</comment>
<evidence type="ECO:0000313" key="8">
    <source>
        <dbReference type="EMBL" id="GJD49436.1"/>
    </source>
</evidence>
<feature type="domain" description="OmpR/PhoB-type" evidence="7">
    <location>
        <begin position="1"/>
        <end position="98"/>
    </location>
</feature>
<dbReference type="SMART" id="SM00862">
    <property type="entry name" value="Trans_reg_C"/>
    <property type="match status" value="1"/>
</dbReference>
<evidence type="ECO:0000313" key="9">
    <source>
        <dbReference type="Proteomes" id="UP001055167"/>
    </source>
</evidence>
<dbReference type="Pfam" id="PF00486">
    <property type="entry name" value="Trans_reg_C"/>
    <property type="match status" value="1"/>
</dbReference>
<dbReference type="SMART" id="SM00028">
    <property type="entry name" value="TPR"/>
    <property type="match status" value="4"/>
</dbReference>
<dbReference type="InterPro" id="IPR001867">
    <property type="entry name" value="OmpR/PhoB-type_DNA-bd"/>
</dbReference>
<organism evidence="8 9">
    <name type="scientific">Methylobacterium crusticola</name>
    <dbReference type="NCBI Taxonomy" id="1697972"/>
    <lineage>
        <taxon>Bacteria</taxon>
        <taxon>Pseudomonadati</taxon>
        <taxon>Pseudomonadota</taxon>
        <taxon>Alphaproteobacteria</taxon>
        <taxon>Hyphomicrobiales</taxon>
        <taxon>Methylobacteriaceae</taxon>
        <taxon>Methylobacterium</taxon>
    </lineage>
</organism>
<dbReference type="InterPro" id="IPR050498">
    <property type="entry name" value="Ycf3"/>
</dbReference>
<evidence type="ECO:0000256" key="3">
    <source>
        <dbReference type="ARBA" id="ARBA00023125"/>
    </source>
</evidence>
<feature type="repeat" description="TPR" evidence="4">
    <location>
        <begin position="392"/>
        <end position="425"/>
    </location>
</feature>
<evidence type="ECO:0000256" key="2">
    <source>
        <dbReference type="ARBA" id="ARBA00022803"/>
    </source>
</evidence>
<accession>A0ABQ4QWK5</accession>
<evidence type="ECO:0000256" key="5">
    <source>
        <dbReference type="PROSITE-ProRule" id="PRU01091"/>
    </source>
</evidence>